<dbReference type="PROSITE" id="PS00583">
    <property type="entry name" value="PFKB_KINASES_1"/>
    <property type="match status" value="1"/>
</dbReference>
<keyword evidence="9" id="KW-1185">Reference proteome</keyword>
<evidence type="ECO:0000256" key="3">
    <source>
        <dbReference type="ARBA" id="ARBA00022741"/>
    </source>
</evidence>
<comment type="caution">
    <text evidence="8">The sequence shown here is derived from an EMBL/GenBank/DDBJ whole genome shotgun (WGS) entry which is preliminary data.</text>
</comment>
<reference evidence="8 9" key="1">
    <citation type="submission" date="2023-03" db="EMBL/GenBank/DDBJ databases">
        <title>Paludisphaera mucosa sp. nov. a novel planctomycete from northern fen.</title>
        <authorList>
            <person name="Ivanova A."/>
        </authorList>
    </citation>
    <scope>NUCLEOTIDE SEQUENCE [LARGE SCALE GENOMIC DNA]</scope>
    <source>
        <strain evidence="8 9">Pla2</strain>
    </source>
</reference>
<evidence type="ECO:0000256" key="4">
    <source>
        <dbReference type="ARBA" id="ARBA00022777"/>
    </source>
</evidence>
<comment type="similarity">
    <text evidence="1">Belongs to the carbohydrate kinase PfkB family.</text>
</comment>
<dbReference type="EMBL" id="JARRAG010000002">
    <property type="protein sequence ID" value="MDG3006518.1"/>
    <property type="molecule type" value="Genomic_DNA"/>
</dbReference>
<keyword evidence="5" id="KW-0067">ATP-binding</keyword>
<sequence length="313" mass="32888">MILCVTLNPCLDKTLWAPAWRPGDSVRGRSLCEIVGGKGVNVARALARLGRAARPATFLGGPVGATCRRLLTADDGLGPIVVETEAATRVILTVATEGTTDQSAFFDPDPAIAPAEADALVAAIEKALDEAGVEALTLSGSSPSPATHAVYSELIALARARRIPVFLDTYGPAFEAIWGFWPTAIQMNRREAAMRLRRPTVGDDDVVGLLREWRRRGVACGIVTDGPAAALVQFGDVLFRAFPPEIEVVNPIGSGDSMLAGLVDAWLGGGGPEAVLRRALACGAANAAVWDAGSIEPQTVARLEPRVRLEPVP</sequence>
<dbReference type="Pfam" id="PF00294">
    <property type="entry name" value="PfkB"/>
    <property type="match status" value="1"/>
</dbReference>
<evidence type="ECO:0000256" key="2">
    <source>
        <dbReference type="ARBA" id="ARBA00022679"/>
    </source>
</evidence>
<dbReference type="GO" id="GO:0016301">
    <property type="term" value="F:kinase activity"/>
    <property type="evidence" value="ECO:0007669"/>
    <property type="project" value="UniProtKB-KW"/>
</dbReference>
<dbReference type="InterPro" id="IPR029056">
    <property type="entry name" value="Ribokinase-like"/>
</dbReference>
<dbReference type="PANTHER" id="PTHR46566">
    <property type="entry name" value="1-PHOSPHOFRUCTOKINASE-RELATED"/>
    <property type="match status" value="1"/>
</dbReference>
<dbReference type="SUPFAM" id="SSF53613">
    <property type="entry name" value="Ribokinase-like"/>
    <property type="match status" value="1"/>
</dbReference>
<name>A0ABT6FG18_9BACT</name>
<dbReference type="PIRSF" id="PIRSF000535">
    <property type="entry name" value="1PFK/6PFK/LacC"/>
    <property type="match status" value="1"/>
</dbReference>
<evidence type="ECO:0000313" key="8">
    <source>
        <dbReference type="EMBL" id="MDG3006518.1"/>
    </source>
</evidence>
<dbReference type="InterPro" id="IPR002173">
    <property type="entry name" value="Carboh/pur_kinase_PfkB_CS"/>
</dbReference>
<protein>
    <submittedName>
        <fullName evidence="8">PfkB family carbohydrate kinase</fullName>
    </submittedName>
</protein>
<evidence type="ECO:0000259" key="7">
    <source>
        <dbReference type="Pfam" id="PF00294"/>
    </source>
</evidence>
<dbReference type="InterPro" id="IPR011611">
    <property type="entry name" value="PfkB_dom"/>
</dbReference>
<dbReference type="RefSeq" id="WP_277862814.1">
    <property type="nucleotide sequence ID" value="NZ_JARRAG010000002.1"/>
</dbReference>
<accession>A0ABT6FG18</accession>
<dbReference type="PROSITE" id="PS00584">
    <property type="entry name" value="PFKB_KINASES_2"/>
    <property type="match status" value="1"/>
</dbReference>
<evidence type="ECO:0000256" key="6">
    <source>
        <dbReference type="PIRNR" id="PIRNR000535"/>
    </source>
</evidence>
<organism evidence="8 9">
    <name type="scientific">Paludisphaera mucosa</name>
    <dbReference type="NCBI Taxonomy" id="3030827"/>
    <lineage>
        <taxon>Bacteria</taxon>
        <taxon>Pseudomonadati</taxon>
        <taxon>Planctomycetota</taxon>
        <taxon>Planctomycetia</taxon>
        <taxon>Isosphaerales</taxon>
        <taxon>Isosphaeraceae</taxon>
        <taxon>Paludisphaera</taxon>
    </lineage>
</organism>
<keyword evidence="2 6" id="KW-0808">Transferase</keyword>
<dbReference type="InterPro" id="IPR017583">
    <property type="entry name" value="Tagatose/fructose_Pkinase"/>
</dbReference>
<keyword evidence="3" id="KW-0547">Nucleotide-binding</keyword>
<dbReference type="Gene3D" id="3.40.1190.20">
    <property type="match status" value="1"/>
</dbReference>
<evidence type="ECO:0000256" key="1">
    <source>
        <dbReference type="ARBA" id="ARBA00010688"/>
    </source>
</evidence>
<gene>
    <name evidence="8" type="ORF">PZE19_22330</name>
</gene>
<evidence type="ECO:0000256" key="5">
    <source>
        <dbReference type="ARBA" id="ARBA00022840"/>
    </source>
</evidence>
<dbReference type="PANTHER" id="PTHR46566:SF2">
    <property type="entry name" value="ATP-DEPENDENT 6-PHOSPHOFRUCTOKINASE ISOZYME 2"/>
    <property type="match status" value="1"/>
</dbReference>
<keyword evidence="4 8" id="KW-0418">Kinase</keyword>
<feature type="domain" description="Carbohydrate kinase PfkB" evidence="7">
    <location>
        <begin position="22"/>
        <end position="287"/>
    </location>
</feature>
<dbReference type="Proteomes" id="UP001216907">
    <property type="component" value="Unassembled WGS sequence"/>
</dbReference>
<proteinExistence type="inferred from homology"/>
<evidence type="ECO:0000313" key="9">
    <source>
        <dbReference type="Proteomes" id="UP001216907"/>
    </source>
</evidence>